<sequence length="82" mass="9655">MEEECEYPPCLHVVADDRRKKFAVFFEDSEGIIIWVEKKKIDEAAKKISDLMKKGYQEETDLDKIDEMARTKLSAEPEEEEE</sequence>
<comment type="caution">
    <text evidence="1">The sequence shown here is derived from an EMBL/GenBank/DDBJ whole genome shotgun (WGS) entry which is preliminary data.</text>
</comment>
<dbReference type="AlphaFoldDB" id="A0A7C2YDG5"/>
<proteinExistence type="predicted"/>
<evidence type="ECO:0000313" key="1">
    <source>
        <dbReference type="EMBL" id="HEU97639.1"/>
    </source>
</evidence>
<gene>
    <name evidence="1" type="ORF">ENO36_02130</name>
</gene>
<name>A0A7C2YDG5_9CREN</name>
<organism evidence="1">
    <name type="scientific">Fervidicoccus fontis</name>
    <dbReference type="NCBI Taxonomy" id="683846"/>
    <lineage>
        <taxon>Archaea</taxon>
        <taxon>Thermoproteota</taxon>
        <taxon>Thermoprotei</taxon>
        <taxon>Fervidicoccales</taxon>
        <taxon>Fervidicoccaceae</taxon>
        <taxon>Fervidicoccus</taxon>
    </lineage>
</organism>
<protein>
    <submittedName>
        <fullName evidence="1">Uncharacterized protein</fullName>
    </submittedName>
</protein>
<dbReference type="Proteomes" id="UP000885664">
    <property type="component" value="Unassembled WGS sequence"/>
</dbReference>
<reference evidence="1" key="1">
    <citation type="journal article" date="2020" name="mSystems">
        <title>Genome- and Community-Level Interaction Insights into Carbon Utilization and Element Cycling Functions of Hydrothermarchaeota in Hydrothermal Sediment.</title>
        <authorList>
            <person name="Zhou Z."/>
            <person name="Liu Y."/>
            <person name="Xu W."/>
            <person name="Pan J."/>
            <person name="Luo Z.H."/>
            <person name="Li M."/>
        </authorList>
    </citation>
    <scope>NUCLEOTIDE SEQUENCE [LARGE SCALE GENOMIC DNA]</scope>
    <source>
        <strain evidence="1">SpSt-1259</strain>
    </source>
</reference>
<accession>A0A7C2YDG5</accession>
<dbReference type="EMBL" id="DSFE01000047">
    <property type="protein sequence ID" value="HEU97639.1"/>
    <property type="molecule type" value="Genomic_DNA"/>
</dbReference>